<dbReference type="Proteomes" id="UP000501793">
    <property type="component" value="Chromosome"/>
</dbReference>
<gene>
    <name evidence="1" type="ORF">FAVT5_1760</name>
</gene>
<keyword evidence="2" id="KW-1185">Reference proteome</keyword>
<organism evidence="1 2">
    <name type="scientific">Kyrpidia spormannii</name>
    <dbReference type="NCBI Taxonomy" id="2055160"/>
    <lineage>
        <taxon>Bacteria</taxon>
        <taxon>Bacillati</taxon>
        <taxon>Bacillota</taxon>
        <taxon>Bacilli</taxon>
        <taxon>Bacillales</taxon>
        <taxon>Alicyclobacillaceae</taxon>
        <taxon>Kyrpidia</taxon>
    </lineage>
</organism>
<evidence type="ECO:0000313" key="1">
    <source>
        <dbReference type="EMBL" id="CAB3392214.1"/>
    </source>
</evidence>
<dbReference type="EMBL" id="LR792684">
    <property type="protein sequence ID" value="CAB3392214.1"/>
    <property type="molecule type" value="Genomic_DNA"/>
</dbReference>
<sequence>MGSVFNLEDVVECVRDIRNDGTYPMESRGAILARRSDRGVVVDRGWFLQDRLVYAVYFLSTGRIVGCLESELKKIDAVDESAQT</sequence>
<accession>A0ACA8Z985</accession>
<protein>
    <submittedName>
        <fullName evidence="1">NifZ family protein</fullName>
    </submittedName>
</protein>
<evidence type="ECO:0000313" key="2">
    <source>
        <dbReference type="Proteomes" id="UP000501793"/>
    </source>
</evidence>
<name>A0ACA8Z985_9BACL</name>
<proteinExistence type="predicted"/>
<reference evidence="1" key="1">
    <citation type="submission" date="2020-04" db="EMBL/GenBank/DDBJ databases">
        <authorList>
            <person name="Hogendoorn C."/>
        </authorList>
    </citation>
    <scope>NUCLEOTIDE SEQUENCE</scope>
    <source>
        <strain evidence="1">FAVT5</strain>
    </source>
</reference>